<evidence type="ECO:0000259" key="5">
    <source>
        <dbReference type="Pfam" id="PF00561"/>
    </source>
</evidence>
<feature type="signal peptide" evidence="4">
    <location>
        <begin position="1"/>
        <end position="20"/>
    </location>
</feature>
<proteinExistence type="inferred from homology"/>
<evidence type="ECO:0000256" key="1">
    <source>
        <dbReference type="ARBA" id="ARBA00010088"/>
    </source>
</evidence>
<dbReference type="Gene3D" id="3.40.50.1820">
    <property type="entry name" value="alpha/beta hydrolase"/>
    <property type="match status" value="1"/>
</dbReference>
<dbReference type="InterPro" id="IPR000073">
    <property type="entry name" value="AB_hydrolase_1"/>
</dbReference>
<dbReference type="InterPro" id="IPR029058">
    <property type="entry name" value="AB_hydrolase_fold"/>
</dbReference>
<dbReference type="InterPro" id="IPR051601">
    <property type="entry name" value="Serine_prot/Carboxylest_S33"/>
</dbReference>
<evidence type="ECO:0000256" key="3">
    <source>
        <dbReference type="ARBA" id="ARBA00022801"/>
    </source>
</evidence>
<evidence type="ECO:0000313" key="6">
    <source>
        <dbReference type="EMBL" id="RKT73235.1"/>
    </source>
</evidence>
<sequence length="424" mass="45333">MKALILPLIAGLLTTGAASATPKLAWHACHDGLECSALEVPADWTRPSATIALPLVKLPARADRLGTLVVNPGGPAAVTRNFALPGYRDQFADLAARFDVVVVDPRGLDVTCPTAAPPALPSPLSPDAHAAYAAANARFAATCPPPGPLHARQVARDLDALRRALGERRLNYFGNSYGTVYGQAYAALFGHRVGRMYLDSAFDHTTPDLAEWVRPGAVTAERNLHRMAAWCAEDPACALHGQDVLAVWDRVAVDPVVLNWAAARIGNDRSWPAIATALVEGVTTGPTVPDHRLARTALCSDFAFPDDFESLERVEDGLRAVAPRIGWAVQPWRVSGHCSGLPRTDLDPPAPFDAPGLPPVLVANGEHDPLTPAAHGRRVAALLHAAYLPTAGNHGLYLRGNTCVRDHVHRYLWTGTLPPRDARC</sequence>
<reference evidence="6 7" key="1">
    <citation type="submission" date="2018-10" db="EMBL/GenBank/DDBJ databases">
        <title>Sequencing the genomes of 1000 actinobacteria strains.</title>
        <authorList>
            <person name="Klenk H.-P."/>
        </authorList>
    </citation>
    <scope>NUCLEOTIDE SEQUENCE [LARGE SCALE GENOMIC DNA]</scope>
    <source>
        <strain evidence="6 7">DSM 43911</strain>
    </source>
</reference>
<dbReference type="Pfam" id="PF00561">
    <property type="entry name" value="Abhydrolase_1"/>
    <property type="match status" value="1"/>
</dbReference>
<dbReference type="PANTHER" id="PTHR43248">
    <property type="entry name" value="2-SUCCINYL-6-HYDROXY-2,4-CYCLOHEXADIENE-1-CARBOXYLATE SYNTHASE"/>
    <property type="match status" value="1"/>
</dbReference>
<feature type="domain" description="AB hydrolase-1" evidence="5">
    <location>
        <begin position="67"/>
        <end position="383"/>
    </location>
</feature>
<dbReference type="EMBL" id="RBXR01000001">
    <property type="protein sequence ID" value="RKT73235.1"/>
    <property type="molecule type" value="Genomic_DNA"/>
</dbReference>
<keyword evidence="7" id="KW-1185">Reference proteome</keyword>
<dbReference type="AlphaFoldDB" id="A0A495XJB8"/>
<feature type="chain" id="PRO_5019765857" evidence="4">
    <location>
        <begin position="21"/>
        <end position="424"/>
    </location>
</feature>
<protein>
    <submittedName>
        <fullName evidence="6">Alpha/beta hydrolase family protein</fullName>
    </submittedName>
</protein>
<organism evidence="6 7">
    <name type="scientific">Saccharothrix variisporea</name>
    <dbReference type="NCBI Taxonomy" id="543527"/>
    <lineage>
        <taxon>Bacteria</taxon>
        <taxon>Bacillati</taxon>
        <taxon>Actinomycetota</taxon>
        <taxon>Actinomycetes</taxon>
        <taxon>Pseudonocardiales</taxon>
        <taxon>Pseudonocardiaceae</taxon>
        <taxon>Saccharothrix</taxon>
    </lineage>
</organism>
<dbReference type="Proteomes" id="UP000272729">
    <property type="component" value="Unassembled WGS sequence"/>
</dbReference>
<keyword evidence="2 4" id="KW-0732">Signal</keyword>
<dbReference type="PANTHER" id="PTHR43248:SF29">
    <property type="entry name" value="TRIPEPTIDYL AMINOPEPTIDASE"/>
    <property type="match status" value="1"/>
</dbReference>
<evidence type="ECO:0000256" key="2">
    <source>
        <dbReference type="ARBA" id="ARBA00022729"/>
    </source>
</evidence>
<comment type="similarity">
    <text evidence="1">Belongs to the peptidase S33 family.</text>
</comment>
<evidence type="ECO:0000256" key="4">
    <source>
        <dbReference type="SAM" id="SignalP"/>
    </source>
</evidence>
<dbReference type="GO" id="GO:0016787">
    <property type="term" value="F:hydrolase activity"/>
    <property type="evidence" value="ECO:0007669"/>
    <property type="project" value="UniProtKB-KW"/>
</dbReference>
<comment type="caution">
    <text evidence="6">The sequence shown here is derived from an EMBL/GenBank/DDBJ whole genome shotgun (WGS) entry which is preliminary data.</text>
</comment>
<dbReference type="SUPFAM" id="SSF53474">
    <property type="entry name" value="alpha/beta-Hydrolases"/>
    <property type="match status" value="1"/>
</dbReference>
<dbReference type="RefSeq" id="WP_170199786.1">
    <property type="nucleotide sequence ID" value="NZ_JBIUBA010000031.1"/>
</dbReference>
<gene>
    <name evidence="6" type="ORF">DFJ66_6564</name>
</gene>
<keyword evidence="3 6" id="KW-0378">Hydrolase</keyword>
<accession>A0A495XJB8</accession>
<name>A0A495XJB8_9PSEU</name>
<evidence type="ECO:0000313" key="7">
    <source>
        <dbReference type="Proteomes" id="UP000272729"/>
    </source>
</evidence>